<feature type="compositionally biased region" description="Basic and acidic residues" evidence="2">
    <location>
        <begin position="1"/>
        <end position="21"/>
    </location>
</feature>
<dbReference type="PROSITE" id="PS00028">
    <property type="entry name" value="ZINC_FINGER_C2H2_1"/>
    <property type="match status" value="1"/>
</dbReference>
<keyword evidence="1" id="KW-0479">Metal-binding</keyword>
<protein>
    <recommendedName>
        <fullName evidence="3">C2H2-type domain-containing protein</fullName>
    </recommendedName>
</protein>
<evidence type="ECO:0000256" key="1">
    <source>
        <dbReference type="PROSITE-ProRule" id="PRU00042"/>
    </source>
</evidence>
<feature type="region of interest" description="Disordered" evidence="2">
    <location>
        <begin position="77"/>
        <end position="99"/>
    </location>
</feature>
<evidence type="ECO:0000259" key="3">
    <source>
        <dbReference type="PROSITE" id="PS50157"/>
    </source>
</evidence>
<dbReference type="Pfam" id="PF13912">
    <property type="entry name" value="zf-C2H2_6"/>
    <property type="match status" value="2"/>
</dbReference>
<reference evidence="4" key="1">
    <citation type="journal article" date="2014" name="Nat. Genet.">
        <title>Genome and transcriptome of the porcine whipworm Trichuris suis.</title>
        <authorList>
            <person name="Jex A.R."/>
            <person name="Nejsum P."/>
            <person name="Schwarz E.M."/>
            <person name="Hu L."/>
            <person name="Young N.D."/>
            <person name="Hall R.S."/>
            <person name="Korhonen P.K."/>
            <person name="Liao S."/>
            <person name="Thamsborg S."/>
            <person name="Xia J."/>
            <person name="Xu P."/>
            <person name="Wang S."/>
            <person name="Scheerlinck J.P."/>
            <person name="Hofmann A."/>
            <person name="Sternberg P.W."/>
            <person name="Wang J."/>
            <person name="Gasser R.B."/>
        </authorList>
    </citation>
    <scope>NUCLEOTIDE SEQUENCE [LARGE SCALE GENOMIC DNA]</scope>
    <source>
        <strain evidence="4">DCEP-RM93F</strain>
    </source>
</reference>
<evidence type="ECO:0000313" key="4">
    <source>
        <dbReference type="EMBL" id="KFD64052.1"/>
    </source>
</evidence>
<accession>A0A085N3K6</accession>
<organism evidence="4">
    <name type="scientific">Trichuris suis</name>
    <name type="common">pig whipworm</name>
    <dbReference type="NCBI Taxonomy" id="68888"/>
    <lineage>
        <taxon>Eukaryota</taxon>
        <taxon>Metazoa</taxon>
        <taxon>Ecdysozoa</taxon>
        <taxon>Nematoda</taxon>
        <taxon>Enoplea</taxon>
        <taxon>Dorylaimia</taxon>
        <taxon>Trichinellida</taxon>
        <taxon>Trichuridae</taxon>
        <taxon>Trichuris</taxon>
    </lineage>
</organism>
<dbReference type="Proteomes" id="UP000030758">
    <property type="component" value="Unassembled WGS sequence"/>
</dbReference>
<sequence>MDERHTEPPTRDPERTVRGEGADSVAVDYRRSACATATTVAHNFVVHMRQHQLAVVFRCSLCGRTFPTVYGAAVHHARCRRGPQTTTDDGASTSEQREPVNTCTECSRAFTTFTGLQLHRKSAHPDEFEATRPREGKPRWQRFEIEALASLEAGLSGTSNVKAINLLLKNLLYRRYGLTGNVDMIKGAGPAVEVTALALSVISESVPEGSDDDGLRVPSPQPMSTEASCAQEALRAFLAEFTAAESGIGVEYSLRRLAERALTGETVLDETASVVLAVFPAHQPSVHVKRAWSAENSKESTRRMKQRRFEELRRLYNNDKKRLAEVVLDHPAQGHSVSLTDCLEFYRSIFASPSPPDDANVLPKTNAAAFSLVDVLLSPITEEEITTALKKIAPDLLQAQTAYHLTWSSLYRSKRSKLYSIYGCFTETFRLVLRSAGLFYSPSGFRLTDRKI</sequence>
<feature type="domain" description="C2H2-type" evidence="3">
    <location>
        <begin position="101"/>
        <end position="129"/>
    </location>
</feature>
<feature type="region of interest" description="Disordered" evidence="2">
    <location>
        <begin position="1"/>
        <end position="23"/>
    </location>
</feature>
<dbReference type="GO" id="GO:0008270">
    <property type="term" value="F:zinc ion binding"/>
    <property type="evidence" value="ECO:0007669"/>
    <property type="project" value="UniProtKB-KW"/>
</dbReference>
<feature type="compositionally biased region" description="Polar residues" evidence="2">
    <location>
        <begin position="83"/>
        <end position="99"/>
    </location>
</feature>
<dbReference type="InterPro" id="IPR013087">
    <property type="entry name" value="Znf_C2H2_type"/>
</dbReference>
<dbReference type="AlphaFoldDB" id="A0A085N3K6"/>
<evidence type="ECO:0000256" key="2">
    <source>
        <dbReference type="SAM" id="MobiDB-lite"/>
    </source>
</evidence>
<proteinExistence type="predicted"/>
<keyword evidence="1" id="KW-0862">Zinc</keyword>
<dbReference type="EMBL" id="KL367562">
    <property type="protein sequence ID" value="KFD64052.1"/>
    <property type="molecule type" value="Genomic_DNA"/>
</dbReference>
<name>A0A085N3K6_9BILA</name>
<dbReference type="SMART" id="SM00355">
    <property type="entry name" value="ZnF_C2H2"/>
    <property type="match status" value="3"/>
</dbReference>
<gene>
    <name evidence="4" type="ORF">M514_23762</name>
</gene>
<dbReference type="PROSITE" id="PS50157">
    <property type="entry name" value="ZINC_FINGER_C2H2_2"/>
    <property type="match status" value="1"/>
</dbReference>
<keyword evidence="1" id="KW-0863">Zinc-finger</keyword>